<dbReference type="PANTHER" id="PTHR19288">
    <property type="entry name" value="4-NITROPHENYLPHOSPHATASE-RELATED"/>
    <property type="match status" value="1"/>
</dbReference>
<evidence type="ECO:0000313" key="2">
    <source>
        <dbReference type="Proteomes" id="UP001310692"/>
    </source>
</evidence>
<dbReference type="InterPro" id="IPR006356">
    <property type="entry name" value="HAD-SF_hydro_IIA_hyp3"/>
</dbReference>
<dbReference type="InterPro" id="IPR023214">
    <property type="entry name" value="HAD_sf"/>
</dbReference>
<dbReference type="NCBIfam" id="TIGR01460">
    <property type="entry name" value="HAD-SF-IIA"/>
    <property type="match status" value="1"/>
</dbReference>
<dbReference type="Proteomes" id="UP001310692">
    <property type="component" value="Unassembled WGS sequence"/>
</dbReference>
<proteinExistence type="predicted"/>
<sequence>MQIIDGFSEISDRYDAILCDVWGVIRDGHRLLPEAMDALARFRADGGTVVLVSNAPRPADDLARQLAAMGAGTDSWDGIVTSGDTTRAALKERAPGPVFRLGPDERDEALFEGLELDFVALEAASFVACTGLVDDLNEDPGDYIGLLETMKARDLELVCANPDIVVQWGDRLVWCAGALARMYEKMGGRTIVSGKPHAPIYDLAEAALAEMGFDGGRDRILAIGDGPETDLAGAAGRGIDALFIAGGILGESLDDAGLSEAGLEAALDEYGVLSRWAAQSLRWS</sequence>
<dbReference type="NCBIfam" id="TIGR01459">
    <property type="entry name" value="HAD-SF-IIA-hyp4"/>
    <property type="match status" value="1"/>
</dbReference>
<keyword evidence="2" id="KW-1185">Reference proteome</keyword>
<dbReference type="GO" id="GO:0016787">
    <property type="term" value="F:hydrolase activity"/>
    <property type="evidence" value="ECO:0007669"/>
    <property type="project" value="UniProtKB-KW"/>
</dbReference>
<keyword evidence="1" id="KW-0378">Hydrolase</keyword>
<dbReference type="SUPFAM" id="SSF56784">
    <property type="entry name" value="HAD-like"/>
    <property type="match status" value="1"/>
</dbReference>
<dbReference type="Gene3D" id="3.40.50.1000">
    <property type="entry name" value="HAD superfamily/HAD-like"/>
    <property type="match status" value="2"/>
</dbReference>
<dbReference type="CDD" id="cd07525">
    <property type="entry name" value="HAD_like"/>
    <property type="match status" value="1"/>
</dbReference>
<dbReference type="InterPro" id="IPR036412">
    <property type="entry name" value="HAD-like_sf"/>
</dbReference>
<name>A0ABU7LWM5_9PROT</name>
<organism evidence="1 2">
    <name type="scientific">Hyphobacterium marinum</name>
    <dbReference type="NCBI Taxonomy" id="3116574"/>
    <lineage>
        <taxon>Bacteria</taxon>
        <taxon>Pseudomonadati</taxon>
        <taxon>Pseudomonadota</taxon>
        <taxon>Alphaproteobacteria</taxon>
        <taxon>Maricaulales</taxon>
        <taxon>Maricaulaceae</taxon>
        <taxon>Hyphobacterium</taxon>
    </lineage>
</organism>
<dbReference type="InterPro" id="IPR006357">
    <property type="entry name" value="HAD-SF_hydro_IIA"/>
</dbReference>
<dbReference type="RefSeq" id="WP_330195475.1">
    <property type="nucleotide sequence ID" value="NZ_JAZDRO010000001.1"/>
</dbReference>
<gene>
    <name evidence="1" type="ORF">V0U35_04575</name>
</gene>
<comment type="caution">
    <text evidence="1">The sequence shown here is derived from an EMBL/GenBank/DDBJ whole genome shotgun (WGS) entry which is preliminary data.</text>
</comment>
<reference evidence="1 2" key="1">
    <citation type="submission" date="2024-01" db="EMBL/GenBank/DDBJ databases">
        <title>Hyphobacterium bacterium isolated from marine sediment.</title>
        <authorList>
            <person name="Zhao S."/>
        </authorList>
    </citation>
    <scope>NUCLEOTIDE SEQUENCE [LARGE SCALE GENOMIC DNA]</scope>
    <source>
        <strain evidence="1 2">Y60-23</strain>
    </source>
</reference>
<accession>A0ABU7LWM5</accession>
<dbReference type="Pfam" id="PF13242">
    <property type="entry name" value="Hydrolase_like"/>
    <property type="match status" value="1"/>
</dbReference>
<evidence type="ECO:0000313" key="1">
    <source>
        <dbReference type="EMBL" id="MEE2565946.1"/>
    </source>
</evidence>
<dbReference type="Pfam" id="PF13344">
    <property type="entry name" value="Hydrolase_6"/>
    <property type="match status" value="1"/>
</dbReference>
<dbReference type="PANTHER" id="PTHR19288:SF90">
    <property type="entry name" value="OS08G0542600 PROTEIN"/>
    <property type="match status" value="1"/>
</dbReference>
<protein>
    <submittedName>
        <fullName evidence="1">TIGR01459 family HAD-type hydrolase</fullName>
    </submittedName>
</protein>
<dbReference type="EMBL" id="JAZDRO010000001">
    <property type="protein sequence ID" value="MEE2565946.1"/>
    <property type="molecule type" value="Genomic_DNA"/>
</dbReference>